<dbReference type="RefSeq" id="WP_194120697.1">
    <property type="nucleotide sequence ID" value="NZ_JACYGY010000001.1"/>
</dbReference>
<dbReference type="EMBL" id="JACYGY010000001">
    <property type="protein sequence ID" value="MBE9462497.1"/>
    <property type="molecule type" value="Genomic_DNA"/>
</dbReference>
<gene>
    <name evidence="2" type="ORF">IEE83_11450</name>
</gene>
<evidence type="ECO:0000313" key="2">
    <source>
        <dbReference type="EMBL" id="MBE9462497.1"/>
    </source>
</evidence>
<sequence length="124" mass="14292">MITQFQVIGLLKEELPKLTERENFQEIPRAFSSIHAAIYSLSDFTRINLELKHFQTARKCFALAEKIYLEGDIMVQLLIEKVFIDSLVLAKKVKKKNHLASLIPPALQKVYLKHLDPQIPPSHI</sequence>
<organism evidence="2 3">
    <name type="scientific">Dyadobacter subterraneus</name>
    <dbReference type="NCBI Taxonomy" id="2773304"/>
    <lineage>
        <taxon>Bacteria</taxon>
        <taxon>Pseudomonadati</taxon>
        <taxon>Bacteroidota</taxon>
        <taxon>Cytophagia</taxon>
        <taxon>Cytophagales</taxon>
        <taxon>Spirosomataceae</taxon>
        <taxon>Dyadobacter</taxon>
    </lineage>
</organism>
<dbReference type="InterPro" id="IPR056091">
    <property type="entry name" value="DUF7674"/>
</dbReference>
<dbReference type="Pfam" id="PF24722">
    <property type="entry name" value="DUF7674"/>
    <property type="match status" value="1"/>
</dbReference>
<proteinExistence type="predicted"/>
<feature type="domain" description="DUF7674" evidence="1">
    <location>
        <begin position="10"/>
        <end position="113"/>
    </location>
</feature>
<protein>
    <recommendedName>
        <fullName evidence="1">DUF7674 domain-containing protein</fullName>
    </recommendedName>
</protein>
<evidence type="ECO:0000313" key="3">
    <source>
        <dbReference type="Proteomes" id="UP000634134"/>
    </source>
</evidence>
<comment type="caution">
    <text evidence="2">The sequence shown here is derived from an EMBL/GenBank/DDBJ whole genome shotgun (WGS) entry which is preliminary data.</text>
</comment>
<accession>A0ABR9WAM2</accession>
<reference evidence="3" key="1">
    <citation type="submission" date="2023-07" db="EMBL/GenBank/DDBJ databases">
        <title>Dyadobacter sp. nov 'subterranea' isolated from contaminted grondwater.</title>
        <authorList>
            <person name="Szabo I."/>
            <person name="Al-Omari J."/>
            <person name="Szerdahelyi S.G."/>
            <person name="Rado J."/>
        </authorList>
    </citation>
    <scope>NUCLEOTIDE SEQUENCE [LARGE SCALE GENOMIC DNA]</scope>
    <source>
        <strain evidence="3">UP-52</strain>
    </source>
</reference>
<name>A0ABR9WAM2_9BACT</name>
<keyword evidence="3" id="KW-1185">Reference proteome</keyword>
<evidence type="ECO:0000259" key="1">
    <source>
        <dbReference type="Pfam" id="PF24722"/>
    </source>
</evidence>
<dbReference type="Proteomes" id="UP000634134">
    <property type="component" value="Unassembled WGS sequence"/>
</dbReference>